<dbReference type="RefSeq" id="WP_064270445.1">
    <property type="nucleotide sequence ID" value="NZ_LXJZ01000198.1"/>
</dbReference>
<evidence type="ECO:0000313" key="3">
    <source>
        <dbReference type="Proteomes" id="UP000077961"/>
    </source>
</evidence>
<organism evidence="2 4">
    <name type="scientific">Paraburkholderia ginsengiterrae</name>
    <dbReference type="NCBI Taxonomy" id="1462993"/>
    <lineage>
        <taxon>Bacteria</taxon>
        <taxon>Pseudomonadati</taxon>
        <taxon>Pseudomonadota</taxon>
        <taxon>Betaproteobacteria</taxon>
        <taxon>Burkholderiales</taxon>
        <taxon>Burkholderiaceae</taxon>
        <taxon>Paraburkholderia</taxon>
    </lineage>
</organism>
<dbReference type="EMBL" id="LXJZ01000198">
    <property type="protein sequence ID" value="OAJ54897.1"/>
    <property type="molecule type" value="Genomic_DNA"/>
</dbReference>
<comment type="caution">
    <text evidence="2">The sequence shown here is derived from an EMBL/GenBank/DDBJ whole genome shotgun (WGS) entry which is preliminary data.</text>
</comment>
<protein>
    <submittedName>
        <fullName evidence="2">Uncharacterized protein</fullName>
    </submittedName>
</protein>
<name>A0A1A9N7I4_9BURK</name>
<dbReference type="AlphaFoldDB" id="A0A1A9N7I4"/>
<dbReference type="EMBL" id="LXKA01000221">
    <property type="protein sequence ID" value="OAJ61082.1"/>
    <property type="molecule type" value="Genomic_DNA"/>
</dbReference>
<dbReference type="Proteomes" id="UP000078116">
    <property type="component" value="Unassembled WGS sequence"/>
</dbReference>
<evidence type="ECO:0000313" key="2">
    <source>
        <dbReference type="EMBL" id="OAJ61082.1"/>
    </source>
</evidence>
<accession>A0A1A9N7I4</accession>
<gene>
    <name evidence="1" type="ORF">A6V36_08660</name>
    <name evidence="2" type="ORF">A6V37_02995</name>
</gene>
<proteinExistence type="predicted"/>
<evidence type="ECO:0000313" key="4">
    <source>
        <dbReference type="Proteomes" id="UP000078116"/>
    </source>
</evidence>
<sequence length="59" mass="6498">MAYPALVSWAKETRLNPFGGIGHYRDAPDVVDARERIKRFATGAVGNLAQLVRSNIART</sequence>
<evidence type="ECO:0000313" key="1">
    <source>
        <dbReference type="EMBL" id="OAJ54897.1"/>
    </source>
</evidence>
<reference evidence="3 4" key="1">
    <citation type="submission" date="2016-04" db="EMBL/GenBank/DDBJ databases">
        <title>Reclassification of Paraburkholderia panaciterrae (Farh et al. 2015) Dobritsa &amp; Samadpour 2016 as a later homotypic synonym of Paraburkholderia ginsengiterrae (Farh et al. 2015) Dobritsa &amp; Samadpour 2016.</title>
        <authorList>
            <person name="Dobritsa A.P."/>
            <person name="Kutumbaka K."/>
            <person name="Samadpour M."/>
        </authorList>
    </citation>
    <scope>NUCLEOTIDE SEQUENCE [LARGE SCALE GENOMIC DNA]</scope>
    <source>
        <strain evidence="2 4">DCY85</strain>
        <strain evidence="1 3">DCY85-1</strain>
    </source>
</reference>
<dbReference type="Proteomes" id="UP000077961">
    <property type="component" value="Unassembled WGS sequence"/>
</dbReference>
<keyword evidence="3" id="KW-1185">Reference proteome</keyword>